<dbReference type="Gene3D" id="1.25.40.10">
    <property type="entry name" value="Tetratricopeptide repeat domain"/>
    <property type="match status" value="3"/>
</dbReference>
<evidence type="ECO:0000256" key="2">
    <source>
        <dbReference type="ARBA" id="ARBA00006540"/>
    </source>
</evidence>
<feature type="compositionally biased region" description="Low complexity" evidence="14">
    <location>
        <begin position="580"/>
        <end position="599"/>
    </location>
</feature>
<dbReference type="Pfam" id="PF13181">
    <property type="entry name" value="TPR_8"/>
    <property type="match status" value="2"/>
</dbReference>
<reference evidence="15" key="1">
    <citation type="journal article" date="2023" name="Mol. Phylogenet. Evol.">
        <title>Genome-scale phylogeny and comparative genomics of the fungal order Sordariales.</title>
        <authorList>
            <person name="Hensen N."/>
            <person name="Bonometti L."/>
            <person name="Westerberg I."/>
            <person name="Brannstrom I.O."/>
            <person name="Guillou S."/>
            <person name="Cros-Aarteil S."/>
            <person name="Calhoun S."/>
            <person name="Haridas S."/>
            <person name="Kuo A."/>
            <person name="Mondo S."/>
            <person name="Pangilinan J."/>
            <person name="Riley R."/>
            <person name="LaButti K."/>
            <person name="Andreopoulos B."/>
            <person name="Lipzen A."/>
            <person name="Chen C."/>
            <person name="Yan M."/>
            <person name="Daum C."/>
            <person name="Ng V."/>
            <person name="Clum A."/>
            <person name="Steindorff A."/>
            <person name="Ohm R.A."/>
            <person name="Martin F."/>
            <person name="Silar P."/>
            <person name="Natvig D.O."/>
            <person name="Lalanne C."/>
            <person name="Gautier V."/>
            <person name="Ament-Velasquez S.L."/>
            <person name="Kruys A."/>
            <person name="Hutchinson M.I."/>
            <person name="Powell A.J."/>
            <person name="Barry K."/>
            <person name="Miller A.N."/>
            <person name="Grigoriev I.V."/>
            <person name="Debuchy R."/>
            <person name="Gladieux P."/>
            <person name="Hiltunen Thoren M."/>
            <person name="Johannesson H."/>
        </authorList>
    </citation>
    <scope>NUCLEOTIDE SEQUENCE</scope>
    <source>
        <strain evidence="15">CBS 103.79</strain>
    </source>
</reference>
<dbReference type="FunFam" id="4.10.960.10:FF:000002">
    <property type="entry name" value="60S ribosomal protein L3"/>
    <property type="match status" value="1"/>
</dbReference>
<dbReference type="GO" id="GO:0003735">
    <property type="term" value="F:structural constituent of ribosome"/>
    <property type="evidence" value="ECO:0007669"/>
    <property type="project" value="InterPro"/>
</dbReference>
<accession>A0AAN6MUA3</accession>
<evidence type="ECO:0000256" key="5">
    <source>
        <dbReference type="ARBA" id="ARBA00022803"/>
    </source>
</evidence>
<gene>
    <name evidence="15" type="ORF">C8A05DRAFT_41038</name>
</gene>
<feature type="repeat" description="TPR" evidence="12">
    <location>
        <begin position="146"/>
        <end position="179"/>
    </location>
</feature>
<dbReference type="GO" id="GO:0003723">
    <property type="term" value="F:RNA binding"/>
    <property type="evidence" value="ECO:0007669"/>
    <property type="project" value="TreeGrafter"/>
</dbReference>
<dbReference type="Proteomes" id="UP001303889">
    <property type="component" value="Unassembled WGS sequence"/>
</dbReference>
<feature type="compositionally biased region" description="Pro residues" evidence="14">
    <location>
        <begin position="546"/>
        <end position="568"/>
    </location>
</feature>
<name>A0AAN6MUA3_9PEZI</name>
<keyword evidence="4" id="KW-0677">Repeat</keyword>
<dbReference type="InterPro" id="IPR009000">
    <property type="entry name" value="Transl_B-barrel_sf"/>
</dbReference>
<dbReference type="PROSITE" id="PS50005">
    <property type="entry name" value="TPR"/>
    <property type="match status" value="7"/>
</dbReference>
<comment type="similarity">
    <text evidence="2 13">Belongs to the universal ribosomal protein uL3 family.</text>
</comment>
<keyword evidence="6 13" id="KW-0689">Ribosomal protein</keyword>
<feature type="compositionally biased region" description="Pro residues" evidence="14">
    <location>
        <begin position="18"/>
        <end position="27"/>
    </location>
</feature>
<organism evidence="15 16">
    <name type="scientific">Staphylotrichum tortipilum</name>
    <dbReference type="NCBI Taxonomy" id="2831512"/>
    <lineage>
        <taxon>Eukaryota</taxon>
        <taxon>Fungi</taxon>
        <taxon>Dikarya</taxon>
        <taxon>Ascomycota</taxon>
        <taxon>Pezizomycotina</taxon>
        <taxon>Sordariomycetes</taxon>
        <taxon>Sordariomycetidae</taxon>
        <taxon>Sordariales</taxon>
        <taxon>Chaetomiaceae</taxon>
        <taxon>Staphylotrichum</taxon>
    </lineage>
</organism>
<dbReference type="InterPro" id="IPR019734">
    <property type="entry name" value="TPR_rpt"/>
</dbReference>
<evidence type="ECO:0000256" key="3">
    <source>
        <dbReference type="ARBA" id="ARBA00022491"/>
    </source>
</evidence>
<keyword evidence="16" id="KW-1185">Reference proteome</keyword>
<feature type="region of interest" description="Disordered" evidence="14">
    <location>
        <begin position="1"/>
        <end position="34"/>
    </location>
</feature>
<dbReference type="Gene3D" id="4.10.960.10">
    <property type="entry name" value="Ribosomal protein L3, domain 3"/>
    <property type="match status" value="1"/>
</dbReference>
<dbReference type="FunFam" id="3.30.1430.10:FF:000001">
    <property type="entry name" value="60S ribosomal protein L3"/>
    <property type="match status" value="1"/>
</dbReference>
<feature type="region of interest" description="Disordered" evidence="14">
    <location>
        <begin position="429"/>
        <end position="818"/>
    </location>
</feature>
<evidence type="ECO:0000256" key="6">
    <source>
        <dbReference type="ARBA" id="ARBA00022980"/>
    </source>
</evidence>
<evidence type="ECO:0000256" key="13">
    <source>
        <dbReference type="RuleBase" id="RU003905"/>
    </source>
</evidence>
<dbReference type="PANTHER" id="PTHR11363:SF5">
    <property type="entry name" value="LARGE RIBOSOMAL SUBUNIT PROTEIN UL3"/>
    <property type="match status" value="1"/>
</dbReference>
<keyword evidence="9" id="KW-0539">Nucleus</keyword>
<comment type="subcellular location">
    <subcellularLocation>
        <location evidence="1">Nucleus</location>
    </subcellularLocation>
</comment>
<feature type="compositionally biased region" description="Basic and acidic residues" evidence="14">
    <location>
        <begin position="800"/>
        <end position="809"/>
    </location>
</feature>
<feature type="repeat" description="TPR" evidence="12">
    <location>
        <begin position="292"/>
        <end position="325"/>
    </location>
</feature>
<evidence type="ECO:0000256" key="9">
    <source>
        <dbReference type="ARBA" id="ARBA00023242"/>
    </source>
</evidence>
<dbReference type="Gene3D" id="2.40.30.10">
    <property type="entry name" value="Translation factors"/>
    <property type="match status" value="1"/>
</dbReference>
<keyword evidence="5 12" id="KW-0802">TPR repeat</keyword>
<dbReference type="FunFam" id="2.40.30.10:FF:000351">
    <property type="entry name" value="Ribosomal protein L3"/>
    <property type="match status" value="1"/>
</dbReference>
<feature type="repeat" description="TPR" evidence="12">
    <location>
        <begin position="183"/>
        <end position="216"/>
    </location>
</feature>
<evidence type="ECO:0000256" key="14">
    <source>
        <dbReference type="SAM" id="MobiDB-lite"/>
    </source>
</evidence>
<evidence type="ECO:0000256" key="11">
    <source>
        <dbReference type="ARBA" id="ARBA00061082"/>
    </source>
</evidence>
<proteinExistence type="inferred from homology"/>
<dbReference type="PANTHER" id="PTHR11363">
    <property type="entry name" value="60S RIBOSOMAL PROTEIN L3-RELATED"/>
    <property type="match status" value="1"/>
</dbReference>
<dbReference type="PROSITE" id="PS00474">
    <property type="entry name" value="RIBOSOMAL_L3"/>
    <property type="match status" value="1"/>
</dbReference>
<dbReference type="AlphaFoldDB" id="A0AAN6MUA3"/>
<evidence type="ECO:0000256" key="10">
    <source>
        <dbReference type="ARBA" id="ARBA00023274"/>
    </source>
</evidence>
<dbReference type="InterPro" id="IPR044892">
    <property type="entry name" value="Ribosomal_L3_dom_3_arc_sf"/>
</dbReference>
<keyword evidence="8" id="KW-0804">Transcription</keyword>
<evidence type="ECO:0000313" key="15">
    <source>
        <dbReference type="EMBL" id="KAK3906098.1"/>
    </source>
</evidence>
<dbReference type="Pfam" id="PF00515">
    <property type="entry name" value="TPR_1"/>
    <property type="match status" value="1"/>
</dbReference>
<dbReference type="EMBL" id="MU855336">
    <property type="protein sequence ID" value="KAK3906098.1"/>
    <property type="molecule type" value="Genomic_DNA"/>
</dbReference>
<feature type="repeat" description="TPR" evidence="12">
    <location>
        <begin position="326"/>
        <end position="359"/>
    </location>
</feature>
<feature type="compositionally biased region" description="Low complexity" evidence="14">
    <location>
        <begin position="440"/>
        <end position="449"/>
    </location>
</feature>
<evidence type="ECO:0000313" key="16">
    <source>
        <dbReference type="Proteomes" id="UP001303889"/>
    </source>
</evidence>
<dbReference type="SUPFAM" id="SSF50447">
    <property type="entry name" value="Translation proteins"/>
    <property type="match status" value="1"/>
</dbReference>
<dbReference type="GO" id="GO:0017053">
    <property type="term" value="C:transcription repressor complex"/>
    <property type="evidence" value="ECO:0007669"/>
    <property type="project" value="UniProtKB-ARBA"/>
</dbReference>
<dbReference type="SUPFAM" id="SSF48452">
    <property type="entry name" value="TPR-like"/>
    <property type="match status" value="1"/>
</dbReference>
<keyword evidence="10 13" id="KW-0687">Ribonucleoprotein</keyword>
<dbReference type="InterPro" id="IPR019926">
    <property type="entry name" value="Ribosomal_uL3_CS"/>
</dbReference>
<dbReference type="FunFam" id="4.10.960.10:FF:000007">
    <property type="entry name" value="Peroxisome biogenesis protein 6"/>
    <property type="match status" value="1"/>
</dbReference>
<keyword evidence="3" id="KW-0678">Repressor</keyword>
<dbReference type="GO" id="GO:0005634">
    <property type="term" value="C:nucleus"/>
    <property type="evidence" value="ECO:0007669"/>
    <property type="project" value="UniProtKB-SubCell"/>
</dbReference>
<feature type="repeat" description="TPR" evidence="12">
    <location>
        <begin position="42"/>
        <end position="75"/>
    </location>
</feature>
<evidence type="ECO:0000256" key="1">
    <source>
        <dbReference type="ARBA" id="ARBA00004123"/>
    </source>
</evidence>
<dbReference type="FunFam" id="1.25.40.10:FF:000403">
    <property type="entry name" value="General transcriptional repressor, putative"/>
    <property type="match status" value="1"/>
</dbReference>
<evidence type="ECO:0000256" key="8">
    <source>
        <dbReference type="ARBA" id="ARBA00023163"/>
    </source>
</evidence>
<dbReference type="Pfam" id="PF00297">
    <property type="entry name" value="Ribosomal_L3"/>
    <property type="match status" value="1"/>
</dbReference>
<dbReference type="FunFam" id="1.25.40.10:FF:000078">
    <property type="entry name" value="Transcriptional corepressor Cyc8"/>
    <property type="match status" value="1"/>
</dbReference>
<comment type="similarity">
    <text evidence="11">Belongs to the CYC8/SSN6 family.</text>
</comment>
<dbReference type="Pfam" id="PF12895">
    <property type="entry name" value="ANAPC3"/>
    <property type="match status" value="1"/>
</dbReference>
<feature type="compositionally biased region" description="Basic and acidic residues" evidence="14">
    <location>
        <begin position="694"/>
        <end position="728"/>
    </location>
</feature>
<feature type="compositionally biased region" description="Basic and acidic residues" evidence="14">
    <location>
        <begin position="773"/>
        <end position="788"/>
    </location>
</feature>
<dbReference type="Gene3D" id="3.30.1430.10">
    <property type="match status" value="1"/>
</dbReference>
<sequence length="1213" mass="136086">MANHHPSPPMQMQMHHGPPGPARPPAPQSFSSSRQTLLQQTEAVWIQLGGLAEQMGNLDEAMASYERALRTNPNSIPAMNAMSSVLRTREDFPKAAEYLNAIIKLDDRNGEAWGCLGHCYLMMDELQQAYNAYQTALGHLPNPRDPRLWYGIGILYDRYGSLEHAEDAFAEVMKMQPDFDKAHEIYFRLGIIYKQQQKYNESLECFKYIISSPPSPLTEEDIWFQIGHVHEQQKDFENAKAAYHRVLERDPNHAKVLQQLGWLYHMQSQHFETQERAIEYLEKSVASDNTDAQSWYLLGRCYMQMQKYPKAYEAYQQAVYRDGRNPTFWCSIGVLYYQINQYRDALDAYSRAIRLNPYISEVWYDLGTLYESCNNQIADALDAYQRAADLDPSNPHVKTRLQLLRSGQANGAPPGQAPMPTDVHPQAYQVAGAVGPPGPQWAGSGSGAPAQPPQPPMLNGGGPPGPGPTAWAGRISDINPPPQPRNPYAAEREPFRGPAPHGQRPPSPQQEHQMRPYLDANRPPPEQHRRGPSPPPPAHPQTHYAAPPPPPPPQQSQQPPPPQVPPPARVRNPNYGGHTPVSVLPPSAPAGPSGPVSNPLMPPLMHENRMPSPKSAYPQHQPPPYPPHHEQAGPHGPEPGVPHPPQPGMPADHRDHDPRPPSDERETKKPSTEETRARMEDIRHRRPSTPPPRRFNEERRMEDARRAEDQRRADEMRRAEEQQRHANDGYHPSEAAHHPQSHSGVAHLPPMQQGPSSMQGIMHEGPSPQPGPAKKEYPPGPEERRMEHVPPAPHPPMVSEPERAARKMDVDEDYDDDADEDKKAGIYEAPRHGSLAYLPRKRAARHRGKVKSFPKDDAKKPVHLTAAMGYKAGMTTIVRDLDRPGAKAHKKEVVEAVTIIDTPPMIVVGLVGYIETPRGLRSLTTVWAEHLSDEVKRRFYKNWYKSKKKAFTKYAKKHSENSGASITRELERIKKYCSVVRVLAHTQIRKTPLKQKKAHLMEIQINGGSVADKVEFGHGLFEKPVSIDSIFEKDEVIDVIAVTKGHGFSGVTARWGTKKLPRKTHKGLRKVACIGAWHPSHVQWTVARAGQMGYHHRTSVNHKVYRIGKGDAEDSAATEVDVTKKKITPLGGFVRYGEVNNDFVMVKGSVPGVKKRVMTLRKSMFIHTSRKALEKVELKWIDTSSEFGHGAFQTPAEKKQYQGTLKKDLAASS</sequence>
<dbReference type="GO" id="GO:0022625">
    <property type="term" value="C:cytosolic large ribosomal subunit"/>
    <property type="evidence" value="ECO:0007669"/>
    <property type="project" value="TreeGrafter"/>
</dbReference>
<feature type="repeat" description="TPR" evidence="12">
    <location>
        <begin position="220"/>
        <end position="253"/>
    </location>
</feature>
<feature type="repeat" description="TPR" evidence="12">
    <location>
        <begin position="110"/>
        <end position="143"/>
    </location>
</feature>
<protein>
    <submittedName>
        <fullName evidence="15">60S ribosomal protein L3</fullName>
    </submittedName>
</protein>
<keyword evidence="7" id="KW-0805">Transcription regulation</keyword>
<feature type="compositionally biased region" description="Basic and acidic residues" evidence="14">
    <location>
        <begin position="651"/>
        <end position="683"/>
    </location>
</feature>
<comment type="caution">
    <text evidence="15">The sequence shown here is derived from an EMBL/GenBank/DDBJ whole genome shotgun (WGS) entry which is preliminary data.</text>
</comment>
<reference evidence="15" key="2">
    <citation type="submission" date="2023-05" db="EMBL/GenBank/DDBJ databases">
        <authorList>
            <consortium name="Lawrence Berkeley National Laboratory"/>
            <person name="Steindorff A."/>
            <person name="Hensen N."/>
            <person name="Bonometti L."/>
            <person name="Westerberg I."/>
            <person name="Brannstrom I.O."/>
            <person name="Guillou S."/>
            <person name="Cros-Aarteil S."/>
            <person name="Calhoun S."/>
            <person name="Haridas S."/>
            <person name="Kuo A."/>
            <person name="Mondo S."/>
            <person name="Pangilinan J."/>
            <person name="Riley R."/>
            <person name="Labutti K."/>
            <person name="Andreopoulos B."/>
            <person name="Lipzen A."/>
            <person name="Chen C."/>
            <person name="Yanf M."/>
            <person name="Daum C."/>
            <person name="Ng V."/>
            <person name="Clum A."/>
            <person name="Ohm R."/>
            <person name="Martin F."/>
            <person name="Silar P."/>
            <person name="Natvig D."/>
            <person name="Lalanne C."/>
            <person name="Gautier V."/>
            <person name="Ament-Velasquez S.L."/>
            <person name="Kruys A."/>
            <person name="Hutchinson M.I."/>
            <person name="Powell A.J."/>
            <person name="Barry K."/>
            <person name="Miller A.N."/>
            <person name="Grigoriev I.V."/>
            <person name="Debuchy R."/>
            <person name="Gladieux P."/>
            <person name="Thoren M.H."/>
            <person name="Johannesson H."/>
        </authorList>
    </citation>
    <scope>NUCLEOTIDE SEQUENCE</scope>
    <source>
        <strain evidence="15">CBS 103.79</strain>
    </source>
</reference>
<dbReference type="InterPro" id="IPR011990">
    <property type="entry name" value="TPR-like_helical_dom_sf"/>
</dbReference>
<dbReference type="FunFam" id="2.40.30.10:FF:000079">
    <property type="entry name" value="60S ribosomal protein L3"/>
    <property type="match status" value="1"/>
</dbReference>
<dbReference type="PROSITE" id="PS50293">
    <property type="entry name" value="TPR_REGION"/>
    <property type="match status" value="2"/>
</dbReference>
<dbReference type="InterPro" id="IPR045077">
    <property type="entry name" value="L3_arc_euk"/>
</dbReference>
<evidence type="ECO:0000256" key="7">
    <source>
        <dbReference type="ARBA" id="ARBA00023015"/>
    </source>
</evidence>
<evidence type="ECO:0000256" key="4">
    <source>
        <dbReference type="ARBA" id="ARBA00022737"/>
    </source>
</evidence>
<feature type="compositionally biased region" description="Pro residues" evidence="14">
    <location>
        <begin position="636"/>
        <end position="648"/>
    </location>
</feature>
<evidence type="ECO:0000256" key="12">
    <source>
        <dbReference type="PROSITE-ProRule" id="PRU00339"/>
    </source>
</evidence>
<dbReference type="InterPro" id="IPR000597">
    <property type="entry name" value="Ribosomal_uL3"/>
</dbReference>
<dbReference type="SMART" id="SM00028">
    <property type="entry name" value="TPR"/>
    <property type="match status" value="10"/>
</dbReference>
<dbReference type="GO" id="GO:0006412">
    <property type="term" value="P:translation"/>
    <property type="evidence" value="ECO:0007669"/>
    <property type="project" value="InterPro"/>
</dbReference>